<dbReference type="Proteomes" id="UP000535511">
    <property type="component" value="Unassembled WGS sequence"/>
</dbReference>
<reference evidence="1 2" key="1">
    <citation type="submission" date="2020-07" db="EMBL/GenBank/DDBJ databases">
        <title>Sequencing the genomes of 1000 actinobacteria strains.</title>
        <authorList>
            <person name="Klenk H.-P."/>
        </authorList>
    </citation>
    <scope>NUCLEOTIDE SEQUENCE [LARGE SCALE GENOMIC DNA]</scope>
    <source>
        <strain evidence="1 2">DSM 21350</strain>
    </source>
</reference>
<dbReference type="AlphaFoldDB" id="A0A7Y9E775"/>
<protein>
    <submittedName>
        <fullName evidence="1">Uncharacterized protein</fullName>
    </submittedName>
</protein>
<evidence type="ECO:0000313" key="2">
    <source>
        <dbReference type="Proteomes" id="UP000535511"/>
    </source>
</evidence>
<name>A0A7Y9E775_9ACTN</name>
<dbReference type="EMBL" id="JACCBG010000001">
    <property type="protein sequence ID" value="NYD42267.1"/>
    <property type="molecule type" value="Genomic_DNA"/>
</dbReference>
<proteinExistence type="predicted"/>
<accession>A0A7Y9E775</accession>
<comment type="caution">
    <text evidence="1">The sequence shown here is derived from an EMBL/GenBank/DDBJ whole genome shotgun (WGS) entry which is preliminary data.</text>
</comment>
<organism evidence="1 2">
    <name type="scientific">Nocardioides panaciterrulae</name>
    <dbReference type="NCBI Taxonomy" id="661492"/>
    <lineage>
        <taxon>Bacteria</taxon>
        <taxon>Bacillati</taxon>
        <taxon>Actinomycetota</taxon>
        <taxon>Actinomycetes</taxon>
        <taxon>Propionibacteriales</taxon>
        <taxon>Nocardioidaceae</taxon>
        <taxon>Nocardioides</taxon>
    </lineage>
</organism>
<keyword evidence="2" id="KW-1185">Reference proteome</keyword>
<dbReference type="RefSeq" id="WP_179663925.1">
    <property type="nucleotide sequence ID" value="NZ_JACCBG010000001.1"/>
</dbReference>
<evidence type="ECO:0000313" key="1">
    <source>
        <dbReference type="EMBL" id="NYD42267.1"/>
    </source>
</evidence>
<gene>
    <name evidence="1" type="ORF">BJZ21_002350</name>
</gene>
<sequence>MSGLLSGSALMSGCSGGIVDCQYAASRADYASSSQGYDSLHEAIDHYRQGSDSVEVRDRTDTSAVVFTIVDGRPASRYELHHRGRQGWLATSAASCSPS</sequence>